<gene>
    <name evidence="2" type="ORF">AAFF_G00047360</name>
</gene>
<reference evidence="2" key="1">
    <citation type="journal article" date="2023" name="Science">
        <title>Genome structures resolve the early diversification of teleost fishes.</title>
        <authorList>
            <person name="Parey E."/>
            <person name="Louis A."/>
            <person name="Montfort J."/>
            <person name="Bouchez O."/>
            <person name="Roques C."/>
            <person name="Iampietro C."/>
            <person name="Lluch J."/>
            <person name="Castinel A."/>
            <person name="Donnadieu C."/>
            <person name="Desvignes T."/>
            <person name="Floi Bucao C."/>
            <person name="Jouanno E."/>
            <person name="Wen M."/>
            <person name="Mejri S."/>
            <person name="Dirks R."/>
            <person name="Jansen H."/>
            <person name="Henkel C."/>
            <person name="Chen W.J."/>
            <person name="Zahm M."/>
            <person name="Cabau C."/>
            <person name="Klopp C."/>
            <person name="Thompson A.W."/>
            <person name="Robinson-Rechavi M."/>
            <person name="Braasch I."/>
            <person name="Lecointre G."/>
            <person name="Bobe J."/>
            <person name="Postlethwait J.H."/>
            <person name="Berthelot C."/>
            <person name="Roest Crollius H."/>
            <person name="Guiguen Y."/>
        </authorList>
    </citation>
    <scope>NUCLEOTIDE SEQUENCE</scope>
    <source>
        <strain evidence="2">NC1722</strain>
    </source>
</reference>
<feature type="coiled-coil region" evidence="1">
    <location>
        <begin position="282"/>
        <end position="348"/>
    </location>
</feature>
<dbReference type="EMBL" id="JAINUG010000127">
    <property type="protein sequence ID" value="KAJ8394329.1"/>
    <property type="molecule type" value="Genomic_DNA"/>
</dbReference>
<evidence type="ECO:0000313" key="2">
    <source>
        <dbReference type="EMBL" id="KAJ8394329.1"/>
    </source>
</evidence>
<proteinExistence type="predicted"/>
<evidence type="ECO:0000313" key="3">
    <source>
        <dbReference type="Proteomes" id="UP001221898"/>
    </source>
</evidence>
<keyword evidence="1" id="KW-0175">Coiled coil</keyword>
<dbReference type="PANTHER" id="PTHR31025:SF31">
    <property type="entry name" value="SI:CH211-166E11.5"/>
    <property type="match status" value="1"/>
</dbReference>
<sequence length="374" mass="42835">MAKTFSIRRQEVVNQAPPVNDFQDRWPALFDAAQINEEFRRITTVNLETTFMAKLDQYTLKIMSLVSSRGGAAKVNIQRIMNMLPEDYSVEKRREVAIHGLVVYLREKEDDLFKEQLDGGDITNEVMKIVVTRGAITSDPASARIVIEGTEVLDDLDVPRACALLMGLIYALNLSYPKELKNAFEVFQKIFLELDGLRASPKTRLAQKEAELRKAAENQASEAEQLRCRVEQVESILTENDALRTNLAVLERIQTVKTQEMNVLRDQTMALNVELQQRQTEQEKLLAQRDDVSSQLQEVNRANNRLLEQLTELGQEKDKLQQELEETRKTAEKCALEHQEQVQKLQLEQTAQLQGKMAEIEAQQRATENSFPKY</sequence>
<dbReference type="PANTHER" id="PTHR31025">
    <property type="entry name" value="SI:CH211-196P9.1-RELATED"/>
    <property type="match status" value="1"/>
</dbReference>
<dbReference type="Proteomes" id="UP001221898">
    <property type="component" value="Unassembled WGS sequence"/>
</dbReference>
<comment type="caution">
    <text evidence="2">The sequence shown here is derived from an EMBL/GenBank/DDBJ whole genome shotgun (WGS) entry which is preliminary data.</text>
</comment>
<organism evidence="2 3">
    <name type="scientific">Aldrovandia affinis</name>
    <dbReference type="NCBI Taxonomy" id="143900"/>
    <lineage>
        <taxon>Eukaryota</taxon>
        <taxon>Metazoa</taxon>
        <taxon>Chordata</taxon>
        <taxon>Craniata</taxon>
        <taxon>Vertebrata</taxon>
        <taxon>Euteleostomi</taxon>
        <taxon>Actinopterygii</taxon>
        <taxon>Neopterygii</taxon>
        <taxon>Teleostei</taxon>
        <taxon>Notacanthiformes</taxon>
        <taxon>Halosauridae</taxon>
        <taxon>Aldrovandia</taxon>
    </lineage>
</organism>
<feature type="coiled-coil region" evidence="1">
    <location>
        <begin position="205"/>
        <end position="236"/>
    </location>
</feature>
<keyword evidence="3" id="KW-1185">Reference proteome</keyword>
<protein>
    <submittedName>
        <fullName evidence="2">Uncharacterized protein</fullName>
    </submittedName>
</protein>
<dbReference type="AlphaFoldDB" id="A0AAD7S1P0"/>
<evidence type="ECO:0000256" key="1">
    <source>
        <dbReference type="SAM" id="Coils"/>
    </source>
</evidence>
<accession>A0AAD7S1P0</accession>
<name>A0AAD7S1P0_9TELE</name>